<dbReference type="KEGG" id="nhl:Nhal_1460"/>
<dbReference type="STRING" id="472759.Nhal_1460"/>
<dbReference type="AlphaFoldDB" id="D5C154"/>
<dbReference type="eggNOG" id="ENOG5033G89">
    <property type="taxonomic scope" value="Bacteria"/>
</dbReference>
<accession>D5C154</accession>
<protein>
    <submittedName>
        <fullName evidence="1">Uncharacterized protein</fullName>
    </submittedName>
</protein>
<reference evidence="2" key="1">
    <citation type="submission" date="2010-04" db="EMBL/GenBank/DDBJ databases">
        <title>Complete genome sequence of Nitrosococcus halophilus Nc4, a salt-adapted, aerobic obligate ammonia-oxidizing sulfur purple bacterium.</title>
        <authorList>
            <consortium name="US DOE Joint Genome Institute"/>
            <person name="Campbell M.A."/>
            <person name="Malfatti S.A."/>
            <person name="Chain P.S.G."/>
            <person name="Heidelberg J.F."/>
            <person name="Ward B.B."/>
            <person name="Klotz M.G."/>
        </authorList>
    </citation>
    <scope>NUCLEOTIDE SEQUENCE [LARGE SCALE GENOMIC DNA]</scope>
    <source>
        <strain evidence="2">Nc4</strain>
    </source>
</reference>
<evidence type="ECO:0000313" key="1">
    <source>
        <dbReference type="EMBL" id="ADE14611.1"/>
    </source>
</evidence>
<dbReference type="RefSeq" id="WP_013032502.1">
    <property type="nucleotide sequence ID" value="NC_013960.1"/>
</dbReference>
<dbReference type="HOGENOM" id="CLU_192947_0_0_6"/>
<dbReference type="Pfam" id="PF17373">
    <property type="entry name" value="DUF5395"/>
    <property type="match status" value="1"/>
</dbReference>
<dbReference type="Proteomes" id="UP000001844">
    <property type="component" value="Chromosome"/>
</dbReference>
<evidence type="ECO:0000313" key="2">
    <source>
        <dbReference type="Proteomes" id="UP000001844"/>
    </source>
</evidence>
<proteinExistence type="predicted"/>
<dbReference type="EMBL" id="CP001798">
    <property type="protein sequence ID" value="ADE14611.1"/>
    <property type="molecule type" value="Genomic_DNA"/>
</dbReference>
<dbReference type="InterPro" id="IPR035157">
    <property type="entry name" value="DUF5395"/>
</dbReference>
<organism evidence="1 2">
    <name type="scientific">Nitrosococcus halophilus (strain Nc4)</name>
    <dbReference type="NCBI Taxonomy" id="472759"/>
    <lineage>
        <taxon>Bacteria</taxon>
        <taxon>Pseudomonadati</taxon>
        <taxon>Pseudomonadota</taxon>
        <taxon>Gammaproteobacteria</taxon>
        <taxon>Chromatiales</taxon>
        <taxon>Chromatiaceae</taxon>
        <taxon>Nitrosococcus</taxon>
    </lineage>
</organism>
<gene>
    <name evidence="1" type="ordered locus">Nhal_1460</name>
</gene>
<name>D5C154_NITHN</name>
<sequence length="84" mass="10026">MKADLEVSLIHDGTYWIVRHPTLEARGRTLSELDQDLTQRLREKGDFPASSQVTVFMGFDYDTIPTWIRQYAYHYFNRYVLLRL</sequence>
<dbReference type="OrthoDB" id="5472286at2"/>
<keyword evidence="2" id="KW-1185">Reference proteome</keyword>